<protein>
    <submittedName>
        <fullName evidence="5">Branched-chain amino acid transport system substrate-binding protein</fullName>
    </submittedName>
</protein>
<dbReference type="EMBL" id="JACHHI010000003">
    <property type="protein sequence ID" value="MBB6477805.1"/>
    <property type="molecule type" value="Genomic_DNA"/>
</dbReference>
<dbReference type="InterPro" id="IPR028081">
    <property type="entry name" value="Leu-bd"/>
</dbReference>
<evidence type="ECO:0000256" key="2">
    <source>
        <dbReference type="ARBA" id="ARBA00022729"/>
    </source>
</evidence>
<accession>A0A841R1N8</accession>
<sequence length="390" mass="41764">MKQWQKKVATAVMAMATIGLIAGCGGGDKKAAADTIKIGANLEMTGNQASFGQSSANAIKLAVDEINKKGGLMGKQVSLQVGDNRSEAAEATTQMQKLIDDGAIATIAPDTSSNAIAASAINSSAKVLGISPTGSNPRVTWDDKANKVRDFMFRSTFVDSFQGKVMTSFALKQLNAQKVAILVDNSSDYSKGLAKFFEEAFTAAGGTVTGTEGFLQKDTDFKATLTKIIASDPDAIFVPAYYQEVGLIIKQAREMGYTKPILGSDGWDSAKLAEIAGAQNLNNTYFSNHYAVDENNKKAMDFVAAYEKAYGVKPDAYAALAYDAMYMIADAITRANSVEPEKIKDAMAKTENFEGVSGKMHIDERHDTIKGAYIMTYKDGALKFLSKVEP</sequence>
<reference evidence="5 6" key="1">
    <citation type="submission" date="2020-08" db="EMBL/GenBank/DDBJ databases">
        <title>Genomic Encyclopedia of Type Strains, Phase IV (KMG-IV): sequencing the most valuable type-strain genomes for metagenomic binning, comparative biology and taxonomic classification.</title>
        <authorList>
            <person name="Goeker M."/>
        </authorList>
    </citation>
    <scope>NUCLEOTIDE SEQUENCE [LARGE SCALE GENOMIC DNA]</scope>
    <source>
        <strain evidence="5 6">DSM 21255</strain>
    </source>
</reference>
<dbReference type="CDD" id="cd06347">
    <property type="entry name" value="PBP1_ABC_LivK_ligand_binding-like"/>
    <property type="match status" value="1"/>
</dbReference>
<dbReference type="OrthoDB" id="9783240at2"/>
<organism evidence="5 6">
    <name type="scientific">Negativicoccus succinicivorans</name>
    <dbReference type="NCBI Taxonomy" id="620903"/>
    <lineage>
        <taxon>Bacteria</taxon>
        <taxon>Bacillati</taxon>
        <taxon>Bacillota</taxon>
        <taxon>Negativicutes</taxon>
        <taxon>Veillonellales</taxon>
        <taxon>Veillonellaceae</taxon>
        <taxon>Negativicoccus</taxon>
    </lineage>
</organism>
<evidence type="ECO:0000313" key="6">
    <source>
        <dbReference type="Proteomes" id="UP000591941"/>
    </source>
</evidence>
<evidence type="ECO:0000313" key="5">
    <source>
        <dbReference type="EMBL" id="MBB6477805.1"/>
    </source>
</evidence>
<feature type="chain" id="PRO_5038875946" evidence="3">
    <location>
        <begin position="23"/>
        <end position="390"/>
    </location>
</feature>
<dbReference type="SUPFAM" id="SSF53822">
    <property type="entry name" value="Periplasmic binding protein-like I"/>
    <property type="match status" value="1"/>
</dbReference>
<keyword evidence="6" id="KW-1185">Reference proteome</keyword>
<dbReference type="InterPro" id="IPR028082">
    <property type="entry name" value="Peripla_BP_I"/>
</dbReference>
<proteinExistence type="inferred from homology"/>
<dbReference type="PROSITE" id="PS51257">
    <property type="entry name" value="PROKAR_LIPOPROTEIN"/>
    <property type="match status" value="1"/>
</dbReference>
<gene>
    <name evidence="5" type="ORF">HNR45_000838</name>
</gene>
<dbReference type="GeneID" id="93486121"/>
<feature type="signal peptide" evidence="3">
    <location>
        <begin position="1"/>
        <end position="22"/>
    </location>
</feature>
<dbReference type="Pfam" id="PF13458">
    <property type="entry name" value="Peripla_BP_6"/>
    <property type="match status" value="1"/>
</dbReference>
<keyword evidence="2 3" id="KW-0732">Signal</keyword>
<dbReference type="RefSeq" id="WP_159822756.1">
    <property type="nucleotide sequence ID" value="NZ_CABWNB010000002.1"/>
</dbReference>
<evidence type="ECO:0000256" key="3">
    <source>
        <dbReference type="SAM" id="SignalP"/>
    </source>
</evidence>
<evidence type="ECO:0000256" key="1">
    <source>
        <dbReference type="ARBA" id="ARBA00010062"/>
    </source>
</evidence>
<dbReference type="AlphaFoldDB" id="A0A841R1N8"/>
<dbReference type="Gene3D" id="3.40.50.2300">
    <property type="match status" value="2"/>
</dbReference>
<feature type="domain" description="Leucine-binding protein" evidence="4">
    <location>
        <begin position="35"/>
        <end position="380"/>
    </location>
</feature>
<comment type="caution">
    <text evidence="5">The sequence shown here is derived from an EMBL/GenBank/DDBJ whole genome shotgun (WGS) entry which is preliminary data.</text>
</comment>
<comment type="similarity">
    <text evidence="1">Belongs to the leucine-binding protein family.</text>
</comment>
<name>A0A841R1N8_9FIRM</name>
<evidence type="ECO:0000259" key="4">
    <source>
        <dbReference type="Pfam" id="PF13458"/>
    </source>
</evidence>
<dbReference type="PANTHER" id="PTHR30483">
    <property type="entry name" value="LEUCINE-SPECIFIC-BINDING PROTEIN"/>
    <property type="match status" value="1"/>
</dbReference>
<dbReference type="Proteomes" id="UP000591941">
    <property type="component" value="Unassembled WGS sequence"/>
</dbReference>
<dbReference type="InterPro" id="IPR051010">
    <property type="entry name" value="BCAA_transport"/>
</dbReference>
<dbReference type="PANTHER" id="PTHR30483:SF6">
    <property type="entry name" value="PERIPLASMIC BINDING PROTEIN OF ABC TRANSPORTER FOR NATURAL AMINO ACIDS"/>
    <property type="match status" value="1"/>
</dbReference>